<dbReference type="Proteomes" id="UP001589838">
    <property type="component" value="Unassembled WGS sequence"/>
</dbReference>
<protein>
    <submittedName>
        <fullName evidence="1">Uncharacterized protein</fullName>
    </submittedName>
</protein>
<evidence type="ECO:0000313" key="2">
    <source>
        <dbReference type="Proteomes" id="UP001589838"/>
    </source>
</evidence>
<dbReference type="RefSeq" id="WP_335961302.1">
    <property type="nucleotide sequence ID" value="NZ_JAXBLX010000016.1"/>
</dbReference>
<keyword evidence="2" id="KW-1185">Reference proteome</keyword>
<gene>
    <name evidence="1" type="ORF">ACFFHM_05675</name>
</gene>
<accession>A0ABV6KAS1</accession>
<sequence length="52" mass="5792">MKSHQPIVINRPVKNKKKLTMNNSNNEVASSKGYFKKKTKVKGGCCLKGKLS</sequence>
<comment type="caution">
    <text evidence="1">The sequence shown here is derived from an EMBL/GenBank/DDBJ whole genome shotgun (WGS) entry which is preliminary data.</text>
</comment>
<proteinExistence type="predicted"/>
<evidence type="ECO:0000313" key="1">
    <source>
        <dbReference type="EMBL" id="MFC0470027.1"/>
    </source>
</evidence>
<dbReference type="EMBL" id="JBHLUX010000017">
    <property type="protein sequence ID" value="MFC0470027.1"/>
    <property type="molecule type" value="Genomic_DNA"/>
</dbReference>
<organism evidence="1 2">
    <name type="scientific">Halalkalibacter kiskunsagensis</name>
    <dbReference type="NCBI Taxonomy" id="1548599"/>
    <lineage>
        <taxon>Bacteria</taxon>
        <taxon>Bacillati</taxon>
        <taxon>Bacillota</taxon>
        <taxon>Bacilli</taxon>
        <taxon>Bacillales</taxon>
        <taxon>Bacillaceae</taxon>
        <taxon>Halalkalibacter</taxon>
    </lineage>
</organism>
<name>A0ABV6KAS1_9BACI</name>
<reference evidence="1 2" key="1">
    <citation type="submission" date="2024-09" db="EMBL/GenBank/DDBJ databases">
        <authorList>
            <person name="Sun Q."/>
            <person name="Mori K."/>
        </authorList>
    </citation>
    <scope>NUCLEOTIDE SEQUENCE [LARGE SCALE GENOMIC DNA]</scope>
    <source>
        <strain evidence="1 2">NCAIM B.02610</strain>
    </source>
</reference>